<dbReference type="InterPro" id="IPR036968">
    <property type="entry name" value="Enolpyruvate_Tfrase_sf"/>
</dbReference>
<reference evidence="14 15" key="1">
    <citation type="submission" date="2020-08" db="EMBL/GenBank/DDBJ databases">
        <title>Genome public.</title>
        <authorList>
            <person name="Liu C."/>
            <person name="Sun Q."/>
        </authorList>
    </citation>
    <scope>NUCLEOTIDE SEQUENCE [LARGE SCALE GENOMIC DNA]</scope>
    <source>
        <strain evidence="14 15">3_YM_SP_D4_24.mj</strain>
    </source>
</reference>
<evidence type="ECO:0000256" key="5">
    <source>
        <dbReference type="ARBA" id="ARBA00022679"/>
    </source>
</evidence>
<evidence type="ECO:0000256" key="12">
    <source>
        <dbReference type="HAMAP-Rule" id="MF_00111"/>
    </source>
</evidence>
<dbReference type="InterPro" id="IPR001986">
    <property type="entry name" value="Enolpyruvate_Tfrase_dom"/>
</dbReference>
<feature type="binding site" evidence="12">
    <location>
        <begin position="121"/>
        <end position="125"/>
    </location>
    <ligand>
        <name>UDP-N-acetyl-alpha-D-glucosamine</name>
        <dbReference type="ChEBI" id="CHEBI:57705"/>
    </ligand>
</feature>
<feature type="domain" description="Enolpyruvate transferase" evidence="13">
    <location>
        <begin position="7"/>
        <end position="404"/>
    </location>
</feature>
<dbReference type="Gene3D" id="3.65.10.10">
    <property type="entry name" value="Enolpyruvate transferase domain"/>
    <property type="match status" value="2"/>
</dbReference>
<feature type="binding site" evidence="12">
    <location>
        <position position="305"/>
    </location>
    <ligand>
        <name>UDP-N-acetyl-alpha-D-glucosamine</name>
        <dbReference type="ChEBI" id="CHEBI:57705"/>
    </ligand>
</feature>
<accession>A0ABR7P899</accession>
<dbReference type="SUPFAM" id="SSF55205">
    <property type="entry name" value="EPT/RTPC-like"/>
    <property type="match status" value="1"/>
</dbReference>
<evidence type="ECO:0000256" key="4">
    <source>
        <dbReference type="ARBA" id="ARBA00022618"/>
    </source>
</evidence>
<evidence type="ECO:0000259" key="13">
    <source>
        <dbReference type="Pfam" id="PF00275"/>
    </source>
</evidence>
<comment type="pathway">
    <text evidence="2 12">Cell wall biogenesis; peptidoglycan biosynthesis.</text>
</comment>
<comment type="subcellular location">
    <subcellularLocation>
        <location evidence="1 12">Cytoplasm</location>
    </subcellularLocation>
</comment>
<dbReference type="NCBIfam" id="NF006873">
    <property type="entry name" value="PRK09369.1"/>
    <property type="match status" value="1"/>
</dbReference>
<evidence type="ECO:0000313" key="15">
    <source>
        <dbReference type="Proteomes" id="UP000661649"/>
    </source>
</evidence>
<dbReference type="HAMAP" id="MF_00111">
    <property type="entry name" value="MurA"/>
    <property type="match status" value="1"/>
</dbReference>
<proteinExistence type="inferred from homology"/>
<sequence>MNQIRIEGFHRLNGEVRIQGSKNAALPMMAAAVLCKGEVILHHCPDITDVHLMKEIIKGLGGKAFYKNHTMYLDCTKIERTTIPKKEAEKMRSSIVLMGSLLGRKKEVCIPWPGGCVIGKRPIDLHLSALEKMGAEFTEEDRGLKGKTEGLKGARIVFPKISVGATQNVILASVLAKGTTILENCACEPEVQWLCRFLRKGGAKIKETKNRMIEIEGIKSLHAVEYEVPPDRIVAGTYLCASAITRSNICLVGAPKDEMKAILSLYQKMGGQYEWIGGKLSLCSQEVNVPVLCQKTEVYPGFPTDLQSPVLAVLSGIKGKSCLIETIFENRFRVAGELKKMGANIRIDGAKAEIYGGKLHGAEVEAQELRGGAALVLAGLAAKGVTTVKNIEYIERGYEDICRDLSQLGAVMERK</sequence>
<dbReference type="InterPro" id="IPR005750">
    <property type="entry name" value="UDP_GlcNAc_COvinyl_MurA"/>
</dbReference>
<dbReference type="Pfam" id="PF00275">
    <property type="entry name" value="EPSP_synthase"/>
    <property type="match status" value="1"/>
</dbReference>
<keyword evidence="9 12" id="KW-0961">Cell wall biogenesis/degradation</keyword>
<keyword evidence="12" id="KW-0670">Pyruvate</keyword>
<keyword evidence="15" id="KW-1185">Reference proteome</keyword>
<dbReference type="EC" id="2.5.1.7" evidence="12"/>
<evidence type="ECO:0000256" key="2">
    <source>
        <dbReference type="ARBA" id="ARBA00004752"/>
    </source>
</evidence>
<keyword evidence="5 12" id="KW-0808">Transferase</keyword>
<feature type="binding site" evidence="12">
    <location>
        <position position="92"/>
    </location>
    <ligand>
        <name>UDP-N-acetyl-alpha-D-glucosamine</name>
        <dbReference type="ChEBI" id="CHEBI:57705"/>
    </ligand>
</feature>
<comment type="catalytic activity">
    <reaction evidence="11 12">
        <text>phosphoenolpyruvate + UDP-N-acetyl-alpha-D-glucosamine = UDP-N-acetyl-3-O-(1-carboxyvinyl)-alpha-D-glucosamine + phosphate</text>
        <dbReference type="Rhea" id="RHEA:18681"/>
        <dbReference type="ChEBI" id="CHEBI:43474"/>
        <dbReference type="ChEBI" id="CHEBI:57705"/>
        <dbReference type="ChEBI" id="CHEBI:58702"/>
        <dbReference type="ChEBI" id="CHEBI:68483"/>
        <dbReference type="EC" id="2.5.1.7"/>
    </reaction>
</comment>
<dbReference type="EMBL" id="JACRTP010000001">
    <property type="protein sequence ID" value="MBC8627614.1"/>
    <property type="molecule type" value="Genomic_DNA"/>
</dbReference>
<dbReference type="Proteomes" id="UP000661649">
    <property type="component" value="Unassembled WGS sequence"/>
</dbReference>
<dbReference type="GO" id="GO:0008760">
    <property type="term" value="F:UDP-N-acetylglucosamine 1-carboxyvinyltransferase activity"/>
    <property type="evidence" value="ECO:0007669"/>
    <property type="project" value="UniProtKB-EC"/>
</dbReference>
<feature type="active site" description="Proton donor" evidence="12">
    <location>
        <position position="116"/>
    </location>
</feature>
<comment type="similarity">
    <text evidence="10 12">Belongs to the EPSP synthase family. MurA subfamily.</text>
</comment>
<dbReference type="PANTHER" id="PTHR43783:SF1">
    <property type="entry name" value="UDP-N-ACETYLGLUCOSAMINE 1-CARBOXYVINYLTRANSFERASE"/>
    <property type="match status" value="1"/>
</dbReference>
<keyword evidence="7 12" id="KW-0573">Peptidoglycan synthesis</keyword>
<feature type="binding site" evidence="12">
    <location>
        <position position="327"/>
    </location>
    <ligand>
        <name>UDP-N-acetyl-alpha-D-glucosamine</name>
        <dbReference type="ChEBI" id="CHEBI:57705"/>
    </ligand>
</feature>
<evidence type="ECO:0000313" key="14">
    <source>
        <dbReference type="EMBL" id="MBC8627614.1"/>
    </source>
</evidence>
<keyword evidence="6 12" id="KW-0133">Cell shape</keyword>
<name>A0ABR7P899_9FIRM</name>
<keyword evidence="4 12" id="KW-0132">Cell division</keyword>
<comment type="function">
    <text evidence="12">Cell wall formation. Adds enolpyruvyl to UDP-N-acetylglucosamine.</text>
</comment>
<evidence type="ECO:0000256" key="11">
    <source>
        <dbReference type="ARBA" id="ARBA00047527"/>
    </source>
</evidence>
<comment type="caution">
    <text evidence="14">The sequence shown here is derived from an EMBL/GenBank/DDBJ whole genome shotgun (WGS) entry which is preliminary data.</text>
</comment>
<protein>
    <recommendedName>
        <fullName evidence="12">UDP-N-acetylglucosamine 1-carboxyvinyltransferase</fullName>
        <ecNumber evidence="12">2.5.1.7</ecNumber>
    </recommendedName>
    <alternativeName>
        <fullName evidence="12">Enoylpyruvate transferase</fullName>
    </alternativeName>
    <alternativeName>
        <fullName evidence="12">UDP-N-acetylglucosamine enolpyruvyl transferase</fullName>
        <shortName evidence="12">EPT</shortName>
    </alternativeName>
</protein>
<dbReference type="InterPro" id="IPR050068">
    <property type="entry name" value="MurA_subfamily"/>
</dbReference>
<gene>
    <name evidence="12 14" type="primary">murA</name>
    <name evidence="14" type="ORF">H8712_03080</name>
</gene>
<evidence type="ECO:0000256" key="10">
    <source>
        <dbReference type="ARBA" id="ARBA00038367"/>
    </source>
</evidence>
<keyword evidence="3 12" id="KW-0963">Cytoplasm</keyword>
<dbReference type="NCBIfam" id="TIGR01072">
    <property type="entry name" value="murA"/>
    <property type="match status" value="1"/>
</dbReference>
<evidence type="ECO:0000256" key="8">
    <source>
        <dbReference type="ARBA" id="ARBA00023306"/>
    </source>
</evidence>
<dbReference type="RefSeq" id="WP_022303806.1">
    <property type="nucleotide sequence ID" value="NZ_JACRTP010000001.1"/>
</dbReference>
<evidence type="ECO:0000256" key="6">
    <source>
        <dbReference type="ARBA" id="ARBA00022960"/>
    </source>
</evidence>
<comment type="caution">
    <text evidence="12">Lacks conserved residue(s) required for the propagation of feature annotation.</text>
</comment>
<dbReference type="InterPro" id="IPR013792">
    <property type="entry name" value="RNA3'P_cycl/enolpyr_Trfase_a/b"/>
</dbReference>
<evidence type="ECO:0000256" key="9">
    <source>
        <dbReference type="ARBA" id="ARBA00023316"/>
    </source>
</evidence>
<dbReference type="CDD" id="cd01555">
    <property type="entry name" value="UdpNAET"/>
    <property type="match status" value="1"/>
</dbReference>
<evidence type="ECO:0000256" key="3">
    <source>
        <dbReference type="ARBA" id="ARBA00022490"/>
    </source>
</evidence>
<organism evidence="14 15">
    <name type="scientific">Blautia stercoris</name>
    <dbReference type="NCBI Taxonomy" id="871664"/>
    <lineage>
        <taxon>Bacteria</taxon>
        <taxon>Bacillati</taxon>
        <taxon>Bacillota</taxon>
        <taxon>Clostridia</taxon>
        <taxon>Lachnospirales</taxon>
        <taxon>Lachnospiraceae</taxon>
        <taxon>Blautia</taxon>
    </lineage>
</organism>
<dbReference type="PANTHER" id="PTHR43783">
    <property type="entry name" value="UDP-N-ACETYLGLUCOSAMINE 1-CARBOXYVINYLTRANSFERASE"/>
    <property type="match status" value="1"/>
</dbReference>
<evidence type="ECO:0000256" key="1">
    <source>
        <dbReference type="ARBA" id="ARBA00004496"/>
    </source>
</evidence>
<evidence type="ECO:0000256" key="7">
    <source>
        <dbReference type="ARBA" id="ARBA00022984"/>
    </source>
</evidence>
<feature type="binding site" evidence="12">
    <location>
        <begin position="22"/>
        <end position="23"/>
    </location>
    <ligand>
        <name>phosphoenolpyruvate</name>
        <dbReference type="ChEBI" id="CHEBI:58702"/>
    </ligand>
</feature>
<feature type="modified residue" description="2-(S-cysteinyl)pyruvic acid O-phosphothioketal" evidence="12">
    <location>
        <position position="116"/>
    </location>
</feature>
<keyword evidence="8 12" id="KW-0131">Cell cycle</keyword>